<proteinExistence type="predicted"/>
<dbReference type="AlphaFoldDB" id="A0A0G0Z8S0"/>
<evidence type="ECO:0000313" key="2">
    <source>
        <dbReference type="Proteomes" id="UP000033869"/>
    </source>
</evidence>
<evidence type="ECO:0000313" key="1">
    <source>
        <dbReference type="EMBL" id="KKS09453.1"/>
    </source>
</evidence>
<dbReference type="Proteomes" id="UP000033869">
    <property type="component" value="Unassembled WGS sequence"/>
</dbReference>
<sequence length="269" mass="30943">MLTINPCNLNLGFVNDQTSPRKELEMRAHIEETPEGYEIEHRVDFNCRCNKNGARVFLNEVLLPFAKERITLGAESYPKELQLLSQKIEANGGIEFLRGVEIILALDMQNLGNQPVGSDNLFELSRLILNHIALTDFQEKPLFATEIKETEEGFSGKAIEKSTLFASKERLKDIYEERVLPVIKDIPNISAEQFILYLHDLRKLYEPSGSLAPSLPLRAVECPLIFNMQKLEEDKKIETEDYRYCLIAQKLLIEIADQDQYQKKETLLR</sequence>
<name>A0A0G0Z8S0_UNCC2</name>
<protein>
    <submittedName>
        <fullName evidence="1">Uncharacterized protein</fullName>
    </submittedName>
</protein>
<comment type="caution">
    <text evidence="1">The sequence shown here is derived from an EMBL/GenBank/DDBJ whole genome shotgun (WGS) entry which is preliminary data.</text>
</comment>
<gene>
    <name evidence="1" type="ORF">UU65_C0002G0231</name>
</gene>
<dbReference type="EMBL" id="LCBL01000002">
    <property type="protein sequence ID" value="KKS09453.1"/>
    <property type="molecule type" value="Genomic_DNA"/>
</dbReference>
<organism evidence="1 2">
    <name type="scientific">candidate division CPR2 bacterium GW2011_GWC1_41_48</name>
    <dbReference type="NCBI Taxonomy" id="1618344"/>
    <lineage>
        <taxon>Bacteria</taxon>
        <taxon>Bacteria division CPR2</taxon>
    </lineage>
</organism>
<accession>A0A0G0Z8S0</accession>
<reference evidence="1 2" key="1">
    <citation type="journal article" date="2015" name="Nature">
        <title>rRNA introns, odd ribosomes, and small enigmatic genomes across a large radiation of phyla.</title>
        <authorList>
            <person name="Brown C.T."/>
            <person name="Hug L.A."/>
            <person name="Thomas B.C."/>
            <person name="Sharon I."/>
            <person name="Castelle C.J."/>
            <person name="Singh A."/>
            <person name="Wilkins M.J."/>
            <person name="Williams K.H."/>
            <person name="Banfield J.F."/>
        </authorList>
    </citation>
    <scope>NUCLEOTIDE SEQUENCE [LARGE SCALE GENOMIC DNA]</scope>
</reference>